<evidence type="ECO:0000313" key="2">
    <source>
        <dbReference type="EMBL" id="SES01373.1"/>
    </source>
</evidence>
<accession>A0A1H9TX88</accession>
<keyword evidence="3" id="KW-1185">Reference proteome</keyword>
<organism evidence="2 3">
    <name type="scientific">Pedobacter rhizosphaerae</name>
    <dbReference type="NCBI Taxonomy" id="390241"/>
    <lineage>
        <taxon>Bacteria</taxon>
        <taxon>Pseudomonadati</taxon>
        <taxon>Bacteroidota</taxon>
        <taxon>Sphingobacteriia</taxon>
        <taxon>Sphingobacteriales</taxon>
        <taxon>Sphingobacteriaceae</taxon>
        <taxon>Pedobacter</taxon>
    </lineage>
</organism>
<reference evidence="2 3" key="1">
    <citation type="submission" date="2016-10" db="EMBL/GenBank/DDBJ databases">
        <authorList>
            <person name="de Groot N.N."/>
        </authorList>
    </citation>
    <scope>NUCLEOTIDE SEQUENCE [LARGE SCALE GENOMIC DNA]</scope>
    <source>
        <strain evidence="2 3">DSM 18610</strain>
    </source>
</reference>
<evidence type="ECO:0000256" key="1">
    <source>
        <dbReference type="SAM" id="SignalP"/>
    </source>
</evidence>
<name>A0A1H9TX88_9SPHI</name>
<evidence type="ECO:0000313" key="3">
    <source>
        <dbReference type="Proteomes" id="UP000199572"/>
    </source>
</evidence>
<dbReference type="RefSeq" id="WP_090886635.1">
    <property type="nucleotide sequence ID" value="NZ_FOGG01000025.1"/>
</dbReference>
<dbReference type="OrthoDB" id="5134860at2"/>
<dbReference type="Proteomes" id="UP000199572">
    <property type="component" value="Unassembled WGS sequence"/>
</dbReference>
<keyword evidence="1" id="KW-0732">Signal</keyword>
<dbReference type="AlphaFoldDB" id="A0A1H9TX88"/>
<feature type="chain" id="PRO_5011509100" description="Peptidase MA superfamily protein" evidence="1">
    <location>
        <begin position="28"/>
        <end position="317"/>
    </location>
</feature>
<evidence type="ECO:0008006" key="4">
    <source>
        <dbReference type="Google" id="ProtNLM"/>
    </source>
</evidence>
<gene>
    <name evidence="2" type="ORF">SAMN04488023_12515</name>
</gene>
<sequence length="317" mass="36338">MKKTIAKTLIYTLIPCFIGGFVSKSTAQGNSQSTIPKSTMPPDSIWKEHWFEHQEELKLVGSNQHVAVFYDKNMSQKVKWPIAVMADCWSYVKRNYGDFGADPKLYVILHRSTGKDYAGGHPSPFFDASHDYRNVIDCGLTHWDSPTGEQIGMPVHEMGHIVTSASHGTKGSPSDVLWGDSKFMEIFNYDVLLNIGMTEEAQKVFTQMQTQYDDFPRSGTQWFKNWFFPIYSKYGEGKVLNNYFLLLAQNFPKRRDGRYSRNLNFGEFIHFWSGASGVNLQEVAEKAFGWPPEYDLQFKQAQKDFPRLPYKIGSATR</sequence>
<proteinExistence type="predicted"/>
<protein>
    <recommendedName>
        <fullName evidence="4">Peptidase MA superfamily protein</fullName>
    </recommendedName>
</protein>
<feature type="signal peptide" evidence="1">
    <location>
        <begin position="1"/>
        <end position="27"/>
    </location>
</feature>
<dbReference type="EMBL" id="FOGG01000025">
    <property type="protein sequence ID" value="SES01373.1"/>
    <property type="molecule type" value="Genomic_DNA"/>
</dbReference>
<dbReference type="STRING" id="390241.SAMN04488023_12515"/>